<dbReference type="GO" id="GO:0005543">
    <property type="term" value="F:phospholipid binding"/>
    <property type="evidence" value="ECO:0007669"/>
    <property type="project" value="InterPro"/>
</dbReference>
<dbReference type="GeneID" id="30985308"/>
<dbReference type="InterPro" id="IPR027267">
    <property type="entry name" value="AH/BAR_dom_sf"/>
</dbReference>
<dbReference type="PANTHER" id="PTHR38407:SF1">
    <property type="entry name" value="PROTEIN IVY1"/>
    <property type="match status" value="1"/>
</dbReference>
<sequence>MVSNGKGENATPDQTTHSLQKTPQSSQTNNQNTPKGHTSTSNGTKPPEHLSEFYSFMNTKSSIPLSPTPSSSSRKIPAASEDRKIQRQPSLNTFTSFSPSVLDLPSIVTSKDFLNNIKTYNKLLSLASKLRTTLLQVSEAANEFGQALEECITECPKSNNNKSVSDGLMNAGGLQYMLGSNQQILSNLIRTSFEEPLAKELARLQEEYTVNHGYYQQEVKRKSQALREKELENLKLSKQRTRNLNAYKNNLLNLTNQLEEIDRLKYDYYHEINLMIERFNLEQLLIKTGSLVRAQLEIFEGIARKGWSGGGLDELLEISPDLFEASYESDDVTTPDNDYDDRLGGLDKSASVSTLKQNLVTNHDVREGVKNIDKEVLEVVKVEDEDDYVEDNVTADTVRIDRSRLQTPRNEDQTSSISKPLASSKFSETEGGQDESFSLPVVHNSSLLGPKYKSSDAETSPESIANIDHHNILDELDN</sequence>
<proteinExistence type="predicted"/>
<gene>
    <name evidence="3" type="ORF">CANTADRAFT_7736</name>
</gene>
<dbReference type="Gene3D" id="1.20.1270.60">
    <property type="entry name" value="Arfaptin homology (AH) domain/BAR domain"/>
    <property type="match status" value="1"/>
</dbReference>
<dbReference type="RefSeq" id="XP_020062369.1">
    <property type="nucleotide sequence ID" value="XM_020211172.1"/>
</dbReference>
<keyword evidence="1" id="KW-0175">Coiled coil</keyword>
<evidence type="ECO:0008006" key="5">
    <source>
        <dbReference type="Google" id="ProtNLM"/>
    </source>
</evidence>
<dbReference type="InterPro" id="IPR037470">
    <property type="entry name" value="IVY1"/>
</dbReference>
<feature type="compositionally biased region" description="Basic and acidic residues" evidence="2">
    <location>
        <begin position="400"/>
        <end position="412"/>
    </location>
</feature>
<feature type="region of interest" description="Disordered" evidence="2">
    <location>
        <begin position="1"/>
        <end position="91"/>
    </location>
</feature>
<dbReference type="OrthoDB" id="5594612at2759"/>
<protein>
    <recommendedName>
        <fullName evidence="5">IMD domain-containing protein</fullName>
    </recommendedName>
</protein>
<evidence type="ECO:0000313" key="4">
    <source>
        <dbReference type="Proteomes" id="UP000094285"/>
    </source>
</evidence>
<accession>A0A1E4SCJ4</accession>
<feature type="compositionally biased region" description="Basic and acidic residues" evidence="2">
    <location>
        <begin position="467"/>
        <end position="478"/>
    </location>
</feature>
<evidence type="ECO:0000256" key="1">
    <source>
        <dbReference type="SAM" id="Coils"/>
    </source>
</evidence>
<keyword evidence="4" id="KW-1185">Reference proteome</keyword>
<feature type="region of interest" description="Disordered" evidence="2">
    <location>
        <begin position="400"/>
        <end position="478"/>
    </location>
</feature>
<organism evidence="3 4">
    <name type="scientific">Suhomyces tanzawaensis NRRL Y-17324</name>
    <dbReference type="NCBI Taxonomy" id="984487"/>
    <lineage>
        <taxon>Eukaryota</taxon>
        <taxon>Fungi</taxon>
        <taxon>Dikarya</taxon>
        <taxon>Ascomycota</taxon>
        <taxon>Saccharomycotina</taxon>
        <taxon>Pichiomycetes</taxon>
        <taxon>Debaryomycetaceae</taxon>
        <taxon>Suhomyces</taxon>
    </lineage>
</organism>
<feature type="coiled-coil region" evidence="1">
    <location>
        <begin position="219"/>
        <end position="264"/>
    </location>
</feature>
<dbReference type="EMBL" id="KV453915">
    <property type="protein sequence ID" value="ODV77247.1"/>
    <property type="molecule type" value="Genomic_DNA"/>
</dbReference>
<dbReference type="GO" id="GO:0042144">
    <property type="term" value="P:vacuole fusion, non-autophagic"/>
    <property type="evidence" value="ECO:0007669"/>
    <property type="project" value="InterPro"/>
</dbReference>
<dbReference type="Proteomes" id="UP000094285">
    <property type="component" value="Unassembled WGS sequence"/>
</dbReference>
<name>A0A1E4SCJ4_9ASCO</name>
<dbReference type="AlphaFoldDB" id="A0A1E4SCJ4"/>
<evidence type="ECO:0000256" key="2">
    <source>
        <dbReference type="SAM" id="MobiDB-lite"/>
    </source>
</evidence>
<dbReference type="PANTHER" id="PTHR38407">
    <property type="entry name" value="PROTEIN IVY1"/>
    <property type="match status" value="1"/>
</dbReference>
<feature type="compositionally biased region" description="Polar residues" evidence="2">
    <location>
        <begin position="11"/>
        <end position="44"/>
    </location>
</feature>
<reference evidence="4" key="1">
    <citation type="submission" date="2016-05" db="EMBL/GenBank/DDBJ databases">
        <title>Comparative genomics of biotechnologically important yeasts.</title>
        <authorList>
            <consortium name="DOE Joint Genome Institute"/>
            <person name="Riley R."/>
            <person name="Haridas S."/>
            <person name="Wolfe K.H."/>
            <person name="Lopes M.R."/>
            <person name="Hittinger C.T."/>
            <person name="Goker M."/>
            <person name="Salamov A."/>
            <person name="Wisecaver J."/>
            <person name="Long T.M."/>
            <person name="Aerts A.L."/>
            <person name="Barry K."/>
            <person name="Choi C."/>
            <person name="Clum A."/>
            <person name="Coughlan A.Y."/>
            <person name="Deshpande S."/>
            <person name="Douglass A.P."/>
            <person name="Hanson S.J."/>
            <person name="Klenk H.-P."/>
            <person name="Labutti K."/>
            <person name="Lapidus A."/>
            <person name="Lindquist E."/>
            <person name="Lipzen A."/>
            <person name="Meier-Kolthoff J.P."/>
            <person name="Ohm R.A."/>
            <person name="Otillar R.P."/>
            <person name="Pangilinan J."/>
            <person name="Peng Y."/>
            <person name="Rokas A."/>
            <person name="Rosa C.A."/>
            <person name="Scheuner C."/>
            <person name="Sibirny A.A."/>
            <person name="Slot J.C."/>
            <person name="Stielow J.B."/>
            <person name="Sun H."/>
            <person name="Kurtzman C.P."/>
            <person name="Blackwell M."/>
            <person name="Grigoriev I.V."/>
            <person name="Jeffries T.W."/>
        </authorList>
    </citation>
    <scope>NUCLEOTIDE SEQUENCE [LARGE SCALE GENOMIC DNA]</scope>
    <source>
        <strain evidence="4">NRRL Y-17324</strain>
    </source>
</reference>
<feature type="compositionally biased region" description="Low complexity" evidence="2">
    <location>
        <begin position="61"/>
        <end position="73"/>
    </location>
</feature>
<dbReference type="STRING" id="984487.A0A1E4SCJ4"/>
<dbReference type="GO" id="GO:0000329">
    <property type="term" value="C:fungal-type vacuole membrane"/>
    <property type="evidence" value="ECO:0007669"/>
    <property type="project" value="InterPro"/>
</dbReference>
<evidence type="ECO:0000313" key="3">
    <source>
        <dbReference type="EMBL" id="ODV77247.1"/>
    </source>
</evidence>